<dbReference type="EMBL" id="ADBL01002615">
    <property type="status" value="NOT_ANNOTATED_CDS"/>
    <property type="molecule type" value="Genomic_DNA"/>
</dbReference>
<reference evidence="3" key="5">
    <citation type="submission" date="2015-06" db="UniProtKB">
        <authorList>
            <consortium name="EnsemblFungi"/>
        </authorList>
    </citation>
    <scope>IDENTIFICATION</scope>
    <source>
        <strain evidence="3">ATCC 64411</strain>
    </source>
</reference>
<dbReference type="Proteomes" id="UP000011715">
    <property type="component" value="Unassembled WGS sequence"/>
</dbReference>
<dbReference type="EnsemblFungi" id="MAPG_10159T0">
    <property type="protein sequence ID" value="MAPG_10159T0"/>
    <property type="gene ID" value="MAPG_10159"/>
</dbReference>
<dbReference type="VEuPathDB" id="FungiDB:MAPG_10159"/>
<reference evidence="2" key="3">
    <citation type="submission" date="2011-03" db="EMBL/GenBank/DDBJ databases">
        <title>Annotation of Magnaporthe poae ATCC 64411.</title>
        <authorList>
            <person name="Ma L.-J."/>
            <person name="Dead R."/>
            <person name="Young S.K."/>
            <person name="Zeng Q."/>
            <person name="Gargeya S."/>
            <person name="Fitzgerald M."/>
            <person name="Haas B."/>
            <person name="Abouelleil A."/>
            <person name="Alvarado L."/>
            <person name="Arachchi H.M."/>
            <person name="Berlin A."/>
            <person name="Brown A."/>
            <person name="Chapman S.B."/>
            <person name="Chen Z."/>
            <person name="Dunbar C."/>
            <person name="Freedman E."/>
            <person name="Gearin G."/>
            <person name="Gellesch M."/>
            <person name="Goldberg J."/>
            <person name="Griggs A."/>
            <person name="Gujja S."/>
            <person name="Heiman D."/>
            <person name="Howarth C."/>
            <person name="Larson L."/>
            <person name="Lui A."/>
            <person name="MacDonald P.J.P."/>
            <person name="Mehta T."/>
            <person name="Montmayeur A."/>
            <person name="Murphy C."/>
            <person name="Neiman D."/>
            <person name="Pearson M."/>
            <person name="Priest M."/>
            <person name="Roberts A."/>
            <person name="Saif S."/>
            <person name="Shea T."/>
            <person name="Shenoy N."/>
            <person name="Sisk P."/>
            <person name="Stolte C."/>
            <person name="Sykes S."/>
            <person name="Yandava C."/>
            <person name="Wortman J."/>
            <person name="Nusbaum C."/>
            <person name="Birren B."/>
        </authorList>
    </citation>
    <scope>NUCLEOTIDE SEQUENCE</scope>
    <source>
        <strain evidence="2">ATCC 64411</strain>
    </source>
</reference>
<reference evidence="2" key="1">
    <citation type="submission" date="2010-05" db="EMBL/GenBank/DDBJ databases">
        <title>The Genome Sequence of Magnaporthe poae strain ATCC 64411.</title>
        <authorList>
            <consortium name="The Broad Institute Genome Sequencing Platform"/>
            <consortium name="Broad Institute Genome Sequencing Center for Infectious Disease"/>
            <person name="Ma L.-J."/>
            <person name="Dead R."/>
            <person name="Young S."/>
            <person name="Zeng Q."/>
            <person name="Koehrsen M."/>
            <person name="Alvarado L."/>
            <person name="Berlin A."/>
            <person name="Chapman S.B."/>
            <person name="Chen Z."/>
            <person name="Freedman E."/>
            <person name="Gellesch M."/>
            <person name="Goldberg J."/>
            <person name="Griggs A."/>
            <person name="Gujja S."/>
            <person name="Heilman E.R."/>
            <person name="Heiman D."/>
            <person name="Hepburn T."/>
            <person name="Howarth C."/>
            <person name="Jen D."/>
            <person name="Larson L."/>
            <person name="Mehta T."/>
            <person name="Neiman D."/>
            <person name="Pearson M."/>
            <person name="Roberts A."/>
            <person name="Saif S."/>
            <person name="Shea T."/>
            <person name="Shenoy N."/>
            <person name="Sisk P."/>
            <person name="Stolte C."/>
            <person name="Sykes S."/>
            <person name="Walk T."/>
            <person name="White J."/>
            <person name="Yandava C."/>
            <person name="Haas B."/>
            <person name="Nusbaum C."/>
            <person name="Birren B."/>
        </authorList>
    </citation>
    <scope>NUCLEOTIDE SEQUENCE</scope>
    <source>
        <strain evidence="2">ATCC 64411</strain>
    </source>
</reference>
<keyword evidence="4" id="KW-1185">Reference proteome</keyword>
<reference evidence="4" key="2">
    <citation type="submission" date="2010-05" db="EMBL/GenBank/DDBJ databases">
        <title>The genome sequence of Magnaporthe poae strain ATCC 64411.</title>
        <authorList>
            <person name="Ma L.-J."/>
            <person name="Dead R."/>
            <person name="Young S."/>
            <person name="Zeng Q."/>
            <person name="Koehrsen M."/>
            <person name="Alvarado L."/>
            <person name="Berlin A."/>
            <person name="Chapman S.B."/>
            <person name="Chen Z."/>
            <person name="Freedman E."/>
            <person name="Gellesch M."/>
            <person name="Goldberg J."/>
            <person name="Griggs A."/>
            <person name="Gujja S."/>
            <person name="Heilman E.R."/>
            <person name="Heiman D."/>
            <person name="Hepburn T."/>
            <person name="Howarth C."/>
            <person name="Jen D."/>
            <person name="Larson L."/>
            <person name="Mehta T."/>
            <person name="Neiman D."/>
            <person name="Pearson M."/>
            <person name="Roberts A."/>
            <person name="Saif S."/>
            <person name="Shea T."/>
            <person name="Shenoy N."/>
            <person name="Sisk P."/>
            <person name="Stolte C."/>
            <person name="Sykes S."/>
            <person name="Walk T."/>
            <person name="White J."/>
            <person name="Yandava C."/>
            <person name="Haas B."/>
            <person name="Nusbaum C."/>
            <person name="Birren B."/>
        </authorList>
    </citation>
    <scope>NUCLEOTIDE SEQUENCE [LARGE SCALE GENOMIC DNA]</scope>
    <source>
        <strain evidence="4">ATCC 64411 / 73-15</strain>
    </source>
</reference>
<evidence type="ECO:0000313" key="3">
    <source>
        <dbReference type="EnsemblFungi" id="MAPG_10159T0"/>
    </source>
</evidence>
<proteinExistence type="predicted"/>
<sequence>MEIGRQAYSHLADLELLSTIHTPDFQSLLRFNPPNTAEMTEQAPVASISWLLPQAFMFDLRTRTEPSCWEAARSKNRPPELPSAAASAYLDFNHVKTLLSAALAGLPDDALIWGQVNRAVIQATMADRSRIISDNPVGNGPAGFHASLNPIYDENGIIHSRPRRRHLRYTSPARYTPALVPSTGSPSRSGAGPGFTINIGTRLAPSS</sequence>
<accession>A0A0C4EBV0</accession>
<evidence type="ECO:0000256" key="1">
    <source>
        <dbReference type="SAM" id="MobiDB-lite"/>
    </source>
</evidence>
<dbReference type="EMBL" id="GL876977">
    <property type="protein sequence ID" value="KLU91641.1"/>
    <property type="molecule type" value="Genomic_DNA"/>
</dbReference>
<reference evidence="3" key="4">
    <citation type="journal article" date="2015" name="G3 (Bethesda)">
        <title>Genome sequences of three phytopathogenic species of the Magnaporthaceae family of fungi.</title>
        <authorList>
            <person name="Okagaki L.H."/>
            <person name="Nunes C.C."/>
            <person name="Sailsbery J."/>
            <person name="Clay B."/>
            <person name="Brown D."/>
            <person name="John T."/>
            <person name="Oh Y."/>
            <person name="Young N."/>
            <person name="Fitzgerald M."/>
            <person name="Haas B.J."/>
            <person name="Zeng Q."/>
            <person name="Young S."/>
            <person name="Adiconis X."/>
            <person name="Fan L."/>
            <person name="Levin J.Z."/>
            <person name="Mitchell T.K."/>
            <person name="Okubara P.A."/>
            <person name="Farman M.L."/>
            <person name="Kohn L.M."/>
            <person name="Birren B."/>
            <person name="Ma L.-J."/>
            <person name="Dean R.A."/>
        </authorList>
    </citation>
    <scope>NUCLEOTIDE SEQUENCE</scope>
    <source>
        <strain evidence="3">ATCC 64411 / 73-15</strain>
    </source>
</reference>
<feature type="region of interest" description="Disordered" evidence="1">
    <location>
        <begin position="175"/>
        <end position="207"/>
    </location>
</feature>
<name>A0A0C4EBV0_MAGP6</name>
<evidence type="ECO:0000313" key="2">
    <source>
        <dbReference type="EMBL" id="KLU91641.1"/>
    </source>
</evidence>
<organism evidence="3 4">
    <name type="scientific">Magnaporthiopsis poae (strain ATCC 64411 / 73-15)</name>
    <name type="common">Kentucky bluegrass fungus</name>
    <name type="synonym">Magnaporthe poae</name>
    <dbReference type="NCBI Taxonomy" id="644358"/>
    <lineage>
        <taxon>Eukaryota</taxon>
        <taxon>Fungi</taxon>
        <taxon>Dikarya</taxon>
        <taxon>Ascomycota</taxon>
        <taxon>Pezizomycotina</taxon>
        <taxon>Sordariomycetes</taxon>
        <taxon>Sordariomycetidae</taxon>
        <taxon>Magnaporthales</taxon>
        <taxon>Magnaporthaceae</taxon>
        <taxon>Magnaporthiopsis</taxon>
    </lineage>
</organism>
<evidence type="ECO:0000313" key="4">
    <source>
        <dbReference type="Proteomes" id="UP000011715"/>
    </source>
</evidence>
<dbReference type="AlphaFoldDB" id="A0A0C4EBV0"/>
<protein>
    <submittedName>
        <fullName evidence="2 3">Uncharacterized protein</fullName>
    </submittedName>
</protein>
<gene>
    <name evidence="2" type="ORF">MAPG_10159</name>
</gene>